<evidence type="ECO:0000256" key="1">
    <source>
        <dbReference type="ARBA" id="ARBA00006499"/>
    </source>
</evidence>
<dbReference type="PANTHER" id="PTHR10655">
    <property type="entry name" value="LYSOPHOSPHOLIPASE-RELATED"/>
    <property type="match status" value="1"/>
</dbReference>
<dbReference type="Gene3D" id="3.40.50.1820">
    <property type="entry name" value="alpha/beta hydrolase"/>
    <property type="match status" value="1"/>
</dbReference>
<dbReference type="InterPro" id="IPR050565">
    <property type="entry name" value="LYPA1-2/EST-like"/>
</dbReference>
<dbReference type="OrthoDB" id="437457at2759"/>
<comment type="similarity">
    <text evidence="1">Belongs to the AB hydrolase superfamily. AB hydrolase 2 family.</text>
</comment>
<evidence type="ECO:0000256" key="2">
    <source>
        <dbReference type="SAM" id="MobiDB-lite"/>
    </source>
</evidence>
<evidence type="ECO:0000313" key="5">
    <source>
        <dbReference type="Proteomes" id="UP000799436"/>
    </source>
</evidence>
<dbReference type="GO" id="GO:0052689">
    <property type="term" value="F:carboxylic ester hydrolase activity"/>
    <property type="evidence" value="ECO:0007669"/>
    <property type="project" value="TreeGrafter"/>
</dbReference>
<dbReference type="Proteomes" id="UP000799436">
    <property type="component" value="Unassembled WGS sequence"/>
</dbReference>
<feature type="region of interest" description="Disordered" evidence="2">
    <location>
        <begin position="1"/>
        <end position="22"/>
    </location>
</feature>
<dbReference type="GO" id="GO:0005737">
    <property type="term" value="C:cytoplasm"/>
    <property type="evidence" value="ECO:0007669"/>
    <property type="project" value="TreeGrafter"/>
</dbReference>
<organism evidence="4 5">
    <name type="scientific">Teratosphaeria nubilosa</name>
    <dbReference type="NCBI Taxonomy" id="161662"/>
    <lineage>
        <taxon>Eukaryota</taxon>
        <taxon>Fungi</taxon>
        <taxon>Dikarya</taxon>
        <taxon>Ascomycota</taxon>
        <taxon>Pezizomycotina</taxon>
        <taxon>Dothideomycetes</taxon>
        <taxon>Dothideomycetidae</taxon>
        <taxon>Mycosphaerellales</taxon>
        <taxon>Teratosphaeriaceae</taxon>
        <taxon>Teratosphaeria</taxon>
    </lineage>
</organism>
<gene>
    <name evidence="4" type="ORF">EJ03DRAFT_41019</name>
</gene>
<dbReference type="Pfam" id="PF02230">
    <property type="entry name" value="Abhydrolase_2"/>
    <property type="match status" value="1"/>
</dbReference>
<accession>A0A6G1KUK9</accession>
<protein>
    <submittedName>
        <fullName evidence="4">Phospholipase/Carboxylesteras-like protein</fullName>
    </submittedName>
</protein>
<sequence length="247" mass="26368">MGRLPQLSDFPSNVKLSITPPPNNDAPTNVLILLHGLGDKHDSFTKLGSQLNLPETACISVQGPANLLDLDGFHWGDDIIFDSSNGGLDADAGFKLSTALLKGLIEDDLMETCGYKAREIVVFGFGQGGMLALNTALAIHNLPKSPTQTELGGVISIGAGLPAEAPAALVNKCKTPVLVCAGTGESAVTNTSEDKLKRLFEHVEIGRYRRPGDSMPRDRDEMMPIMQFFSRRLRSVKGAPDGAIEIS</sequence>
<dbReference type="InterPro" id="IPR003140">
    <property type="entry name" value="PLipase/COase/thioEstase"/>
</dbReference>
<dbReference type="EMBL" id="ML995940">
    <property type="protein sequence ID" value="KAF2764090.1"/>
    <property type="molecule type" value="Genomic_DNA"/>
</dbReference>
<reference evidence="4" key="1">
    <citation type="journal article" date="2020" name="Stud. Mycol.">
        <title>101 Dothideomycetes genomes: a test case for predicting lifestyles and emergence of pathogens.</title>
        <authorList>
            <person name="Haridas S."/>
            <person name="Albert R."/>
            <person name="Binder M."/>
            <person name="Bloem J."/>
            <person name="Labutti K."/>
            <person name="Salamov A."/>
            <person name="Andreopoulos B."/>
            <person name="Baker S."/>
            <person name="Barry K."/>
            <person name="Bills G."/>
            <person name="Bluhm B."/>
            <person name="Cannon C."/>
            <person name="Castanera R."/>
            <person name="Culley D."/>
            <person name="Daum C."/>
            <person name="Ezra D."/>
            <person name="Gonzalez J."/>
            <person name="Henrissat B."/>
            <person name="Kuo A."/>
            <person name="Liang C."/>
            <person name="Lipzen A."/>
            <person name="Lutzoni F."/>
            <person name="Magnuson J."/>
            <person name="Mondo S."/>
            <person name="Nolan M."/>
            <person name="Ohm R."/>
            <person name="Pangilinan J."/>
            <person name="Park H.-J."/>
            <person name="Ramirez L."/>
            <person name="Alfaro M."/>
            <person name="Sun H."/>
            <person name="Tritt A."/>
            <person name="Yoshinaga Y."/>
            <person name="Zwiers L.-H."/>
            <person name="Turgeon B."/>
            <person name="Goodwin S."/>
            <person name="Spatafora J."/>
            <person name="Crous P."/>
            <person name="Grigoriev I."/>
        </authorList>
    </citation>
    <scope>NUCLEOTIDE SEQUENCE</scope>
    <source>
        <strain evidence="4">CBS 116005</strain>
    </source>
</reference>
<evidence type="ECO:0000313" key="4">
    <source>
        <dbReference type="EMBL" id="KAF2764090.1"/>
    </source>
</evidence>
<proteinExistence type="inferred from homology"/>
<name>A0A6G1KUK9_9PEZI</name>
<feature type="domain" description="Phospholipase/carboxylesterase/thioesterase" evidence="3">
    <location>
        <begin position="24"/>
        <end position="228"/>
    </location>
</feature>
<dbReference type="SUPFAM" id="SSF53474">
    <property type="entry name" value="alpha/beta-Hydrolases"/>
    <property type="match status" value="1"/>
</dbReference>
<evidence type="ECO:0000259" key="3">
    <source>
        <dbReference type="Pfam" id="PF02230"/>
    </source>
</evidence>
<dbReference type="InterPro" id="IPR029058">
    <property type="entry name" value="AB_hydrolase_fold"/>
</dbReference>
<dbReference type="GO" id="GO:0008474">
    <property type="term" value="F:palmitoyl-(protein) hydrolase activity"/>
    <property type="evidence" value="ECO:0007669"/>
    <property type="project" value="TreeGrafter"/>
</dbReference>
<dbReference type="PANTHER" id="PTHR10655:SF67">
    <property type="entry name" value="PHOSPHOLIPASE_CARBOXYLESTERASE SUPERFAMILY (AFU_ORTHOLOGUE AFUA_5G09340)"/>
    <property type="match status" value="1"/>
</dbReference>
<dbReference type="AlphaFoldDB" id="A0A6G1KUK9"/>
<keyword evidence="5" id="KW-1185">Reference proteome</keyword>